<reference evidence="8 9" key="1">
    <citation type="journal article" date="2020" name="Microorganisms">
        <title>Osmotic Adaptation and Compatible Solute Biosynthesis of Phototrophic Bacteria as Revealed from Genome Analyses.</title>
        <authorList>
            <person name="Imhoff J.F."/>
            <person name="Rahn T."/>
            <person name="Kunzel S."/>
            <person name="Keller A."/>
            <person name="Neulinger S.C."/>
        </authorList>
    </citation>
    <scope>NUCLEOTIDE SEQUENCE [LARGE SCALE GENOMIC DNA]</scope>
    <source>
        <strain evidence="8 9">DSM 21303</strain>
    </source>
</reference>
<dbReference type="InterPro" id="IPR035938">
    <property type="entry name" value="Hemerythrin-like_sf"/>
</dbReference>
<sequence length="223" mass="25549">MPAGEGGRAVWTLGPDAASLTWTRRPIARAHHHRSGPRGRSRRNRAHHTRLAHGAFGVLEHIVGDDVTWSLALSVGIDELDAQHRALLDLLNQLHSSVTDGLTRQRQLELLGELAEYTKIHFAVEESLMRIFGYPDYERHKTQHEGLIRNMVDLQQRLDQGREEVDAALMRHLRHWLIDHILQSDQDYSRFFLAAGALAKHAKPSWSTRIWDHLQFCSAKCWS</sequence>
<evidence type="ECO:0000313" key="8">
    <source>
        <dbReference type="EMBL" id="MBK1643486.1"/>
    </source>
</evidence>
<dbReference type="PANTHER" id="PTHR37164:SF1">
    <property type="entry name" value="BACTERIOHEMERYTHRIN"/>
    <property type="match status" value="1"/>
</dbReference>
<evidence type="ECO:0000256" key="3">
    <source>
        <dbReference type="ARBA" id="ARBA00022723"/>
    </source>
</evidence>
<evidence type="ECO:0000256" key="2">
    <source>
        <dbReference type="ARBA" id="ARBA00022621"/>
    </source>
</evidence>
<evidence type="ECO:0000256" key="4">
    <source>
        <dbReference type="ARBA" id="ARBA00023004"/>
    </source>
</evidence>
<evidence type="ECO:0000256" key="6">
    <source>
        <dbReference type="SAM" id="MobiDB-lite"/>
    </source>
</evidence>
<dbReference type="InterPro" id="IPR016131">
    <property type="entry name" value="Haemerythrin_Fe_BS"/>
</dbReference>
<keyword evidence="2" id="KW-0561">Oxygen transport</keyword>
<feature type="domain" description="Hemerythrin-like" evidence="7">
    <location>
        <begin position="76"/>
        <end position="188"/>
    </location>
</feature>
<dbReference type="GO" id="GO:0005344">
    <property type="term" value="F:oxygen carrier activity"/>
    <property type="evidence" value="ECO:0007669"/>
    <property type="project" value="UniProtKB-KW"/>
</dbReference>
<dbReference type="EMBL" id="NRSD01000001">
    <property type="protein sequence ID" value="MBK1643486.1"/>
    <property type="molecule type" value="Genomic_DNA"/>
</dbReference>
<dbReference type="PROSITE" id="PS00550">
    <property type="entry name" value="HEMERYTHRINS"/>
    <property type="match status" value="1"/>
</dbReference>
<dbReference type="InterPro" id="IPR012827">
    <property type="entry name" value="Hemerythrin_metal-bd"/>
</dbReference>
<keyword evidence="3" id="KW-0479">Metal-binding</keyword>
<keyword evidence="4" id="KW-0408">Iron</keyword>
<dbReference type="InterPro" id="IPR012312">
    <property type="entry name" value="Hemerythrin-like"/>
</dbReference>
<proteinExistence type="inferred from homology"/>
<feature type="region of interest" description="Disordered" evidence="6">
    <location>
        <begin position="24"/>
        <end position="45"/>
    </location>
</feature>
<name>A0A9X0WF03_9GAMM</name>
<evidence type="ECO:0000259" key="7">
    <source>
        <dbReference type="Pfam" id="PF01814"/>
    </source>
</evidence>
<dbReference type="SUPFAM" id="SSF47188">
    <property type="entry name" value="Hemerythrin-like"/>
    <property type="match status" value="1"/>
</dbReference>
<dbReference type="Pfam" id="PF01814">
    <property type="entry name" value="Hemerythrin"/>
    <property type="match status" value="1"/>
</dbReference>
<dbReference type="NCBIfam" id="NF033749">
    <property type="entry name" value="bact_hemeryth"/>
    <property type="match status" value="1"/>
</dbReference>
<gene>
    <name evidence="8" type="ORF">CKO25_02200</name>
</gene>
<dbReference type="NCBIfam" id="TIGR02481">
    <property type="entry name" value="hemeryth_dom"/>
    <property type="match status" value="1"/>
</dbReference>
<protein>
    <recommendedName>
        <fullName evidence="7">Hemerythrin-like domain-containing protein</fullName>
    </recommendedName>
</protein>
<organism evidence="8 9">
    <name type="scientific">Thiocapsa imhoffii</name>
    <dbReference type="NCBI Taxonomy" id="382777"/>
    <lineage>
        <taxon>Bacteria</taxon>
        <taxon>Pseudomonadati</taxon>
        <taxon>Pseudomonadota</taxon>
        <taxon>Gammaproteobacteria</taxon>
        <taxon>Chromatiales</taxon>
        <taxon>Chromatiaceae</taxon>
        <taxon>Thiocapsa</taxon>
    </lineage>
</organism>
<keyword evidence="2" id="KW-0813">Transport</keyword>
<dbReference type="PANTHER" id="PTHR37164">
    <property type="entry name" value="BACTERIOHEMERYTHRIN"/>
    <property type="match status" value="1"/>
</dbReference>
<dbReference type="AlphaFoldDB" id="A0A9X0WF03"/>
<dbReference type="Proteomes" id="UP001138802">
    <property type="component" value="Unassembled WGS sequence"/>
</dbReference>
<evidence type="ECO:0000256" key="1">
    <source>
        <dbReference type="ARBA" id="ARBA00010587"/>
    </source>
</evidence>
<keyword evidence="5" id="KW-0175">Coiled coil</keyword>
<feature type="coiled-coil region" evidence="5">
    <location>
        <begin position="137"/>
        <end position="171"/>
    </location>
</feature>
<feature type="compositionally biased region" description="Basic residues" evidence="6">
    <location>
        <begin position="26"/>
        <end position="45"/>
    </location>
</feature>
<comment type="caution">
    <text evidence="8">The sequence shown here is derived from an EMBL/GenBank/DDBJ whole genome shotgun (WGS) entry which is preliminary data.</text>
</comment>
<accession>A0A9X0WF03</accession>
<evidence type="ECO:0000256" key="5">
    <source>
        <dbReference type="SAM" id="Coils"/>
    </source>
</evidence>
<comment type="similarity">
    <text evidence="1">Belongs to the hemerythrin family.</text>
</comment>
<dbReference type="CDD" id="cd12107">
    <property type="entry name" value="Hemerythrin"/>
    <property type="match status" value="1"/>
</dbReference>
<keyword evidence="9" id="KW-1185">Reference proteome</keyword>
<evidence type="ECO:0000313" key="9">
    <source>
        <dbReference type="Proteomes" id="UP001138802"/>
    </source>
</evidence>
<dbReference type="Gene3D" id="1.20.120.50">
    <property type="entry name" value="Hemerythrin-like"/>
    <property type="match status" value="1"/>
</dbReference>
<dbReference type="GO" id="GO:0046872">
    <property type="term" value="F:metal ion binding"/>
    <property type="evidence" value="ECO:0007669"/>
    <property type="project" value="UniProtKB-KW"/>
</dbReference>
<dbReference type="InterPro" id="IPR050669">
    <property type="entry name" value="Hemerythrin"/>
</dbReference>